<dbReference type="Pfam" id="PF12732">
    <property type="entry name" value="YtxH"/>
    <property type="match status" value="1"/>
</dbReference>
<sequence>MAKVAVEEPLTDVHQQLLEKGFKAKMFRNEEKLKKVDCCVVRGKEDLLDDRNLKNTPIVEARGRSVHEIVSEVQQHIDRQQSGKDYGKKQAAKGLTTGLVTGTVIGATAGLLFAPKSGKEMRKDIADVSKQAKEKTTEVASTVKEKSSSMKNTVSEKTQDAKEKVNKAKDKVTEAGSKVSEKLKSKSSGSESNTQGTGLKVAVEQPLTDVKQELENKGYEVEMFRNEEDINMDFDCCVARGKEDLSDNTLNGMPVVEARGLSVNDIVKEVQDHLDRQRA</sequence>
<dbReference type="InterPro" id="IPR024623">
    <property type="entry name" value="YtxH"/>
</dbReference>
<dbReference type="Proteomes" id="UP000308230">
    <property type="component" value="Unassembled WGS sequence"/>
</dbReference>
<feature type="compositionally biased region" description="Basic and acidic residues" evidence="1">
    <location>
        <begin position="157"/>
        <end position="184"/>
    </location>
</feature>
<evidence type="ECO:0000313" key="2">
    <source>
        <dbReference type="EMBL" id="TLS36085.1"/>
    </source>
</evidence>
<dbReference type="PANTHER" id="PTHR35792:SF2">
    <property type="entry name" value="GENERAL STRESS PROTEIN"/>
    <property type="match status" value="1"/>
</dbReference>
<dbReference type="Gene3D" id="1.20.120.20">
    <property type="entry name" value="Apolipoprotein"/>
    <property type="match status" value="1"/>
</dbReference>
<dbReference type="OrthoDB" id="1708042at2"/>
<protein>
    <recommendedName>
        <fullName evidence="4">Gas vesicle protein</fullName>
    </recommendedName>
</protein>
<dbReference type="PANTHER" id="PTHR35792">
    <property type="entry name" value="GENERAL STRESS PROTEIN"/>
    <property type="match status" value="1"/>
</dbReference>
<dbReference type="EMBL" id="SWLG01000013">
    <property type="protein sequence ID" value="TLS36085.1"/>
    <property type="molecule type" value="Genomic_DNA"/>
</dbReference>
<dbReference type="InterPro" id="IPR052928">
    <property type="entry name" value="Desiccation-related_membrane"/>
</dbReference>
<evidence type="ECO:0000313" key="3">
    <source>
        <dbReference type="Proteomes" id="UP000308230"/>
    </source>
</evidence>
<comment type="caution">
    <text evidence="2">The sequence shown here is derived from an EMBL/GenBank/DDBJ whole genome shotgun (WGS) entry which is preliminary data.</text>
</comment>
<dbReference type="AlphaFoldDB" id="A0A5R9F8P5"/>
<dbReference type="Pfam" id="PF03698">
    <property type="entry name" value="UPF0180"/>
    <property type="match status" value="2"/>
</dbReference>
<gene>
    <name evidence="2" type="ORF">FCL54_17000</name>
</gene>
<dbReference type="RefSeq" id="WP_138127978.1">
    <property type="nucleotide sequence ID" value="NZ_SWLG01000013.1"/>
</dbReference>
<reference evidence="2 3" key="1">
    <citation type="submission" date="2019-04" db="EMBL/GenBank/DDBJ databases">
        <title>Bacillus caeni sp. nov., a bacterium isolated from mangrove sediment.</title>
        <authorList>
            <person name="Huang H."/>
            <person name="Mo K."/>
            <person name="Hu Y."/>
        </authorList>
    </citation>
    <scope>NUCLEOTIDE SEQUENCE [LARGE SCALE GENOMIC DNA]</scope>
    <source>
        <strain evidence="2 3">HB172195</strain>
    </source>
</reference>
<evidence type="ECO:0000256" key="1">
    <source>
        <dbReference type="SAM" id="MobiDB-lite"/>
    </source>
</evidence>
<accession>A0A5R9F8P5</accession>
<organism evidence="2 3">
    <name type="scientific">Exobacillus caeni</name>
    <dbReference type="NCBI Taxonomy" id="2574798"/>
    <lineage>
        <taxon>Bacteria</taxon>
        <taxon>Bacillati</taxon>
        <taxon>Bacillota</taxon>
        <taxon>Bacilli</taxon>
        <taxon>Bacillales</taxon>
        <taxon>Guptibacillaceae</taxon>
        <taxon>Exobacillus</taxon>
    </lineage>
</organism>
<dbReference type="InterPro" id="IPR005370">
    <property type="entry name" value="UPF0180"/>
</dbReference>
<name>A0A5R9F8P5_9BACL</name>
<keyword evidence="3" id="KW-1185">Reference proteome</keyword>
<proteinExistence type="predicted"/>
<feature type="compositionally biased region" description="Basic and acidic residues" evidence="1">
    <location>
        <begin position="124"/>
        <end position="148"/>
    </location>
</feature>
<feature type="region of interest" description="Disordered" evidence="1">
    <location>
        <begin position="124"/>
        <end position="200"/>
    </location>
</feature>
<evidence type="ECO:0008006" key="4">
    <source>
        <dbReference type="Google" id="ProtNLM"/>
    </source>
</evidence>